<evidence type="ECO:0000256" key="4">
    <source>
        <dbReference type="ARBA" id="ARBA00022692"/>
    </source>
</evidence>
<dbReference type="EMBL" id="FQ311442">
    <property type="protein sequence ID" value="CBQ71087.1"/>
    <property type="molecule type" value="Genomic_DNA"/>
</dbReference>
<feature type="region of interest" description="Disordered" evidence="11">
    <location>
        <begin position="22"/>
        <end position="42"/>
    </location>
</feature>
<dbReference type="FunFam" id="1.50.40.10:FF:000007">
    <property type="entry name" value="Mitochondrial tricarboxylate transport protein-like"/>
    <property type="match status" value="1"/>
</dbReference>
<evidence type="ECO:0000313" key="13">
    <source>
        <dbReference type="Proteomes" id="UP000008867"/>
    </source>
</evidence>
<keyword evidence="3 10" id="KW-0813">Transport</keyword>
<keyword evidence="6" id="KW-1133">Transmembrane helix</keyword>
<dbReference type="PROSITE" id="PS50920">
    <property type="entry name" value="SOLCAR"/>
    <property type="match status" value="3"/>
</dbReference>
<evidence type="ECO:0000256" key="10">
    <source>
        <dbReference type="RuleBase" id="RU000488"/>
    </source>
</evidence>
<keyword evidence="13" id="KW-1185">Reference proteome</keyword>
<feature type="repeat" description="Solcar" evidence="9">
    <location>
        <begin position="143"/>
        <end position="230"/>
    </location>
</feature>
<feature type="repeat" description="Solcar" evidence="9">
    <location>
        <begin position="45"/>
        <end position="132"/>
    </location>
</feature>
<evidence type="ECO:0000256" key="2">
    <source>
        <dbReference type="ARBA" id="ARBA00006375"/>
    </source>
</evidence>
<dbReference type="Proteomes" id="UP000008867">
    <property type="component" value="Chromosome 20"/>
</dbReference>
<dbReference type="PANTHER" id="PTHR45788">
    <property type="entry name" value="SUCCINATE/FUMARATE MITOCHONDRIAL TRANSPORTER-RELATED"/>
    <property type="match status" value="1"/>
</dbReference>
<evidence type="ECO:0000256" key="7">
    <source>
        <dbReference type="ARBA" id="ARBA00023128"/>
    </source>
</evidence>
<organism evidence="12 13">
    <name type="scientific">Sporisorium reilianum (strain SRZ2)</name>
    <name type="common">Maize head smut fungus</name>
    <dbReference type="NCBI Taxonomy" id="999809"/>
    <lineage>
        <taxon>Eukaryota</taxon>
        <taxon>Fungi</taxon>
        <taxon>Dikarya</taxon>
        <taxon>Basidiomycota</taxon>
        <taxon>Ustilaginomycotina</taxon>
        <taxon>Ustilaginomycetes</taxon>
        <taxon>Ustilaginales</taxon>
        <taxon>Ustilaginaceae</taxon>
        <taxon>Sporisorium</taxon>
    </lineage>
</organism>
<proteinExistence type="inferred from homology"/>
<dbReference type="GO" id="GO:0031966">
    <property type="term" value="C:mitochondrial membrane"/>
    <property type="evidence" value="ECO:0007669"/>
    <property type="project" value="UniProtKB-SubCell"/>
</dbReference>
<comment type="subcellular location">
    <subcellularLocation>
        <location evidence="1">Mitochondrion membrane</location>
        <topology evidence="1">Multi-pass membrane protein</topology>
    </subcellularLocation>
</comment>
<evidence type="ECO:0000313" key="12">
    <source>
        <dbReference type="EMBL" id="CBQ71087.1"/>
    </source>
</evidence>
<dbReference type="Gene3D" id="1.50.40.10">
    <property type="entry name" value="Mitochondrial carrier domain"/>
    <property type="match status" value="1"/>
</dbReference>
<keyword evidence="5" id="KW-0677">Repeat</keyword>
<comment type="similarity">
    <text evidence="2 10">Belongs to the mitochondrial carrier (TC 2.A.29) family.</text>
</comment>
<dbReference type="VEuPathDB" id="FungiDB:sr13568"/>
<dbReference type="PANTHER" id="PTHR45788:SF4">
    <property type="entry name" value="TRICARBOXYLATE TRANSPORT PROTEIN, MITOCHONDRIAL"/>
    <property type="match status" value="1"/>
</dbReference>
<gene>
    <name evidence="12" type="ORF">sr13568</name>
</gene>
<keyword evidence="4 9" id="KW-0812">Transmembrane</keyword>
<dbReference type="InterPro" id="IPR049563">
    <property type="entry name" value="TXTP-like"/>
</dbReference>
<protein>
    <submittedName>
        <fullName evidence="12">Probable CTP1-Mitochondrial citrate transporter-member of the mitochondrial carrier (MCF) family</fullName>
    </submittedName>
</protein>
<dbReference type="OrthoDB" id="44467at2759"/>
<dbReference type="SUPFAM" id="SSF103506">
    <property type="entry name" value="Mitochondrial carrier"/>
    <property type="match status" value="1"/>
</dbReference>
<evidence type="ECO:0000256" key="8">
    <source>
        <dbReference type="ARBA" id="ARBA00023136"/>
    </source>
</evidence>
<feature type="repeat" description="Solcar" evidence="9">
    <location>
        <begin position="241"/>
        <end position="327"/>
    </location>
</feature>
<dbReference type="GO" id="GO:0006843">
    <property type="term" value="P:mitochondrial citrate transmembrane transport"/>
    <property type="evidence" value="ECO:0007669"/>
    <property type="project" value="TreeGrafter"/>
</dbReference>
<reference evidence="12 13" key="1">
    <citation type="journal article" date="2010" name="Science">
        <title>Pathogenicity determinants in smut fungi revealed by genome comparison.</title>
        <authorList>
            <person name="Schirawski J."/>
            <person name="Mannhaupt G."/>
            <person name="Muench K."/>
            <person name="Brefort T."/>
            <person name="Schipper K."/>
            <person name="Doehlemann G."/>
            <person name="Di Stasio M."/>
            <person name="Roessel N."/>
            <person name="Mendoza-Mendoza A."/>
            <person name="Pester D."/>
            <person name="Mueller O."/>
            <person name="Winterberg B."/>
            <person name="Meyer E."/>
            <person name="Ghareeb H."/>
            <person name="Wollenberg T."/>
            <person name="Muensterkoetter M."/>
            <person name="Wong P."/>
            <person name="Walter M."/>
            <person name="Stukenbrock E."/>
            <person name="Gueldener U."/>
            <person name="Kahmann R."/>
        </authorList>
    </citation>
    <scope>NUCLEOTIDE SEQUENCE [LARGE SCALE GENOMIC DNA]</scope>
    <source>
        <strain evidence="13">SRZ2</strain>
    </source>
</reference>
<dbReference type="AlphaFoldDB" id="E6ZV30"/>
<evidence type="ECO:0000256" key="1">
    <source>
        <dbReference type="ARBA" id="ARBA00004225"/>
    </source>
</evidence>
<dbReference type="HOGENOM" id="CLU_015166_5_1_1"/>
<accession>E6ZV30</accession>
<keyword evidence="8 9" id="KW-0472">Membrane</keyword>
<evidence type="ECO:0000256" key="3">
    <source>
        <dbReference type="ARBA" id="ARBA00022448"/>
    </source>
</evidence>
<name>E6ZV30_SPORE</name>
<evidence type="ECO:0000256" key="5">
    <source>
        <dbReference type="ARBA" id="ARBA00022737"/>
    </source>
</evidence>
<dbReference type="eggNOG" id="KOG0756">
    <property type="taxonomic scope" value="Eukaryota"/>
</dbReference>
<dbReference type="Pfam" id="PF00153">
    <property type="entry name" value="Mito_carr"/>
    <property type="match status" value="3"/>
</dbReference>
<evidence type="ECO:0000256" key="6">
    <source>
        <dbReference type="ARBA" id="ARBA00022989"/>
    </source>
</evidence>
<keyword evidence="7" id="KW-0496">Mitochondrion</keyword>
<sequence length="333" mass="35081">MSSTSSSASSSIKDAASQTYATIKDVAPGPKKAASTPTQTAQRKDKPLYSLIAGTTAGAVEGFTTYPIEYTKTVSQFASKAGEKAPGPIAIVRNTIAKDGFIGLYSGCGALVTGNAIKAGVRFLSYDHFKTMLADENGKLSGPRSLLAGLGAGMMEAVFAVTPSETIKTKLIDDGKRAVPKYPRGLVPGTAAIVREEGIRGIYRGLFPVMLRQGANSAVRFGTYSTLKNFVSGSARPGQSLPGGITFGIGAVAGIVTTQPCPWSNVIKTRMQTLEARTKYRNTFNCAAVTLREEGILAFWRGATPRLARLVLSGGIVFTVYEEIMSVLGAKTM</sequence>
<dbReference type="InterPro" id="IPR018108">
    <property type="entry name" value="MCP_transmembrane"/>
</dbReference>
<dbReference type="InterPro" id="IPR023395">
    <property type="entry name" value="MCP_dom_sf"/>
</dbReference>
<dbReference type="GO" id="GO:0071913">
    <property type="term" value="F:citrate secondary active transmembrane transporter activity"/>
    <property type="evidence" value="ECO:0007669"/>
    <property type="project" value="TreeGrafter"/>
</dbReference>
<evidence type="ECO:0000256" key="9">
    <source>
        <dbReference type="PROSITE-ProRule" id="PRU00282"/>
    </source>
</evidence>
<evidence type="ECO:0000256" key="11">
    <source>
        <dbReference type="SAM" id="MobiDB-lite"/>
    </source>
</evidence>